<evidence type="ECO:0000256" key="2">
    <source>
        <dbReference type="ARBA" id="ARBA00022475"/>
    </source>
</evidence>
<dbReference type="Proteomes" id="UP000051574">
    <property type="component" value="Unassembled WGS sequence"/>
</dbReference>
<evidence type="ECO:0000256" key="6">
    <source>
        <dbReference type="ARBA" id="ARBA00022989"/>
    </source>
</evidence>
<evidence type="ECO:0000256" key="3">
    <source>
        <dbReference type="ARBA" id="ARBA00022606"/>
    </source>
</evidence>
<reference evidence="11 12" key="1">
    <citation type="submission" date="2015-09" db="EMBL/GenBank/DDBJ databases">
        <title>Draft genome of the scarab beetle Oryctes borbonicus.</title>
        <authorList>
            <person name="Meyer J.M."/>
            <person name="Markov G.V."/>
            <person name="Baskaran P."/>
            <person name="Herrmann M."/>
            <person name="Sommer R.J."/>
            <person name="Roedelsperger C."/>
        </authorList>
    </citation>
    <scope>NUCLEOTIDE SEQUENCE [LARGE SCALE GENOMIC DNA]</scope>
    <source>
        <strain evidence="11">OB123</strain>
        <tissue evidence="11">Whole animal</tissue>
    </source>
</reference>
<evidence type="ECO:0000256" key="4">
    <source>
        <dbReference type="ARBA" id="ARBA00022692"/>
    </source>
</evidence>
<dbReference type="PANTHER" id="PTHR21137">
    <property type="entry name" value="ODORANT RECEPTOR"/>
    <property type="match status" value="1"/>
</dbReference>
<dbReference type="GO" id="GO:0005886">
    <property type="term" value="C:plasma membrane"/>
    <property type="evidence" value="ECO:0007669"/>
    <property type="project" value="UniProtKB-SubCell"/>
</dbReference>
<comment type="caution">
    <text evidence="11">The sequence shown here is derived from an EMBL/GenBank/DDBJ whole genome shotgun (WGS) entry which is preliminary data.</text>
</comment>
<feature type="transmembrane region" description="Helical" evidence="10">
    <location>
        <begin position="37"/>
        <end position="59"/>
    </location>
</feature>
<dbReference type="OrthoDB" id="6597368at2759"/>
<evidence type="ECO:0000256" key="7">
    <source>
        <dbReference type="ARBA" id="ARBA00023136"/>
    </source>
</evidence>
<keyword evidence="6 10" id="KW-1133">Transmembrane helix</keyword>
<protein>
    <recommendedName>
        <fullName evidence="13">Odorant receptor</fullName>
    </recommendedName>
</protein>
<evidence type="ECO:0000256" key="1">
    <source>
        <dbReference type="ARBA" id="ARBA00004651"/>
    </source>
</evidence>
<keyword evidence="7 10" id="KW-0472">Membrane</keyword>
<feature type="transmembrane region" description="Helical" evidence="10">
    <location>
        <begin position="65"/>
        <end position="89"/>
    </location>
</feature>
<dbReference type="InterPro" id="IPR004117">
    <property type="entry name" value="7tm6_olfct_rcpt"/>
</dbReference>
<dbReference type="GO" id="GO:0007165">
    <property type="term" value="P:signal transduction"/>
    <property type="evidence" value="ECO:0007669"/>
    <property type="project" value="UniProtKB-KW"/>
</dbReference>
<dbReference type="GO" id="GO:0005549">
    <property type="term" value="F:odorant binding"/>
    <property type="evidence" value="ECO:0007669"/>
    <property type="project" value="InterPro"/>
</dbReference>
<dbReference type="Pfam" id="PF02949">
    <property type="entry name" value="7tm_6"/>
    <property type="match status" value="1"/>
</dbReference>
<evidence type="ECO:0000313" key="11">
    <source>
        <dbReference type="EMBL" id="KRT81127.1"/>
    </source>
</evidence>
<evidence type="ECO:0008006" key="13">
    <source>
        <dbReference type="Google" id="ProtNLM"/>
    </source>
</evidence>
<evidence type="ECO:0000256" key="8">
    <source>
        <dbReference type="ARBA" id="ARBA00023170"/>
    </source>
</evidence>
<comment type="subcellular location">
    <subcellularLocation>
        <location evidence="1">Cell membrane</location>
        <topology evidence="1">Multi-pass membrane protein</topology>
    </subcellularLocation>
</comment>
<evidence type="ECO:0000256" key="5">
    <source>
        <dbReference type="ARBA" id="ARBA00022725"/>
    </source>
</evidence>
<keyword evidence="12" id="KW-1185">Reference proteome</keyword>
<gene>
    <name evidence="11" type="ORF">AMK59_5746</name>
</gene>
<accession>A0A0T6B2P5</accession>
<keyword evidence="9" id="KW-0807">Transducer</keyword>
<keyword evidence="3" id="KW-0716">Sensory transduction</keyword>
<evidence type="ECO:0000313" key="12">
    <source>
        <dbReference type="Proteomes" id="UP000051574"/>
    </source>
</evidence>
<feature type="transmembrane region" description="Helical" evidence="10">
    <location>
        <begin position="135"/>
        <end position="159"/>
    </location>
</feature>
<evidence type="ECO:0000256" key="10">
    <source>
        <dbReference type="SAM" id="Phobius"/>
    </source>
</evidence>
<name>A0A0T6B2P5_9SCAR</name>
<keyword evidence="4 10" id="KW-0812">Transmembrane</keyword>
<proteinExistence type="predicted"/>
<organism evidence="11 12">
    <name type="scientific">Oryctes borbonicus</name>
    <dbReference type="NCBI Taxonomy" id="1629725"/>
    <lineage>
        <taxon>Eukaryota</taxon>
        <taxon>Metazoa</taxon>
        <taxon>Ecdysozoa</taxon>
        <taxon>Arthropoda</taxon>
        <taxon>Hexapoda</taxon>
        <taxon>Insecta</taxon>
        <taxon>Pterygota</taxon>
        <taxon>Neoptera</taxon>
        <taxon>Endopterygota</taxon>
        <taxon>Coleoptera</taxon>
        <taxon>Polyphaga</taxon>
        <taxon>Scarabaeiformia</taxon>
        <taxon>Scarabaeidae</taxon>
        <taxon>Dynastinae</taxon>
        <taxon>Oryctes</taxon>
    </lineage>
</organism>
<keyword evidence="2" id="KW-1003">Cell membrane</keyword>
<keyword evidence="5" id="KW-0552">Olfaction</keyword>
<dbReference type="AlphaFoldDB" id="A0A0T6B2P5"/>
<dbReference type="EMBL" id="LJIG01016263">
    <property type="protein sequence ID" value="KRT81127.1"/>
    <property type="molecule type" value="Genomic_DNA"/>
</dbReference>
<sequence>MMPYKPEFFHINYFFLKYGGYWPPHEKNTRVYKLYKVYQIVVLSFTLCFSTFSTCKGIIENLSDFSALIEVFNIGITIFVSAAKVIFWLKDNDEIKKIMNALENNEFHYEKTGDFDNDLILKRAKKVGISYTMTLWIFAQLTLAFAYGPACTVSFWYYLNDVPIANVSKFEFLPYRTHIPFEHDTAIKYFFACIVQCLPLHLYMNAFVGLDGLFMNMLNLIGEHMRVLQGAFRSMRARCLKNIKGCALTEDGLYNSEELEERMMFEMKKCIRHLQLLFSCCAAIENLYSYLSLFQALGSLTALCSSLVLVSKTTSR</sequence>
<keyword evidence="8" id="KW-0675">Receptor</keyword>
<dbReference type="PANTHER" id="PTHR21137:SF35">
    <property type="entry name" value="ODORANT RECEPTOR 19A-RELATED"/>
    <property type="match status" value="1"/>
</dbReference>
<evidence type="ECO:0000256" key="9">
    <source>
        <dbReference type="ARBA" id="ARBA00023224"/>
    </source>
</evidence>
<dbReference type="GO" id="GO:0004984">
    <property type="term" value="F:olfactory receptor activity"/>
    <property type="evidence" value="ECO:0007669"/>
    <property type="project" value="InterPro"/>
</dbReference>